<evidence type="ECO:0000256" key="1">
    <source>
        <dbReference type="SAM" id="SignalP"/>
    </source>
</evidence>
<evidence type="ECO:0000313" key="3">
    <source>
        <dbReference type="EnsemblMetazoa" id="ASIC008879-PA"/>
    </source>
</evidence>
<dbReference type="EnsemblMetazoa" id="ASIC008879-RA">
    <property type="protein sequence ID" value="ASIC008879-PA"/>
    <property type="gene ID" value="ASIC008879"/>
</dbReference>
<feature type="chain" id="PRO_5001783922" evidence="1">
    <location>
        <begin position="20"/>
        <end position="215"/>
    </location>
</feature>
<reference evidence="2 4" key="1">
    <citation type="journal article" date="2014" name="BMC Genomics">
        <title>Genome sequence of Anopheles sinensis provides insight into genetics basis of mosquito competence for malaria parasites.</title>
        <authorList>
            <person name="Zhou D."/>
            <person name="Zhang D."/>
            <person name="Ding G."/>
            <person name="Shi L."/>
            <person name="Hou Q."/>
            <person name="Ye Y."/>
            <person name="Xu Y."/>
            <person name="Zhou H."/>
            <person name="Xiong C."/>
            <person name="Li S."/>
            <person name="Yu J."/>
            <person name="Hong S."/>
            <person name="Yu X."/>
            <person name="Zou P."/>
            <person name="Chen C."/>
            <person name="Chang X."/>
            <person name="Wang W."/>
            <person name="Lv Y."/>
            <person name="Sun Y."/>
            <person name="Ma L."/>
            <person name="Shen B."/>
            <person name="Zhu C."/>
        </authorList>
    </citation>
    <scope>NUCLEOTIDE SEQUENCE [LARGE SCALE GENOMIC DNA]</scope>
</reference>
<dbReference type="VEuPathDB" id="VectorBase:ASIC008879"/>
<keyword evidence="1" id="KW-0732">Signal</keyword>
<evidence type="ECO:0000313" key="2">
    <source>
        <dbReference type="EMBL" id="KFB41286.1"/>
    </source>
</evidence>
<name>A0A084VTJ2_ANOSI</name>
<sequence>MWFFRVILSSLVASTLVTGSLLPSSPTVAPCFAQRGIALAWVEPFSFCGTLSVIIEGTGKSPNYFPMSMYSGCMEACASADLQQVQLKLQWCSDIQEPMLMLPTYIRELDITVQRHNDMYKFYGCAKNYRTMFEIVTNITCIKSSCQLVMSHVGQRSEMPRPFGFQKSYTMDEPGPQLIEPTGDNYGRSLASKVVSKYWIFVFLTASNLAWFYFN</sequence>
<keyword evidence="4" id="KW-1185">Reference proteome</keyword>
<organism evidence="2">
    <name type="scientific">Anopheles sinensis</name>
    <name type="common">Mosquito</name>
    <dbReference type="NCBI Taxonomy" id="74873"/>
    <lineage>
        <taxon>Eukaryota</taxon>
        <taxon>Metazoa</taxon>
        <taxon>Ecdysozoa</taxon>
        <taxon>Arthropoda</taxon>
        <taxon>Hexapoda</taxon>
        <taxon>Insecta</taxon>
        <taxon>Pterygota</taxon>
        <taxon>Neoptera</taxon>
        <taxon>Endopterygota</taxon>
        <taxon>Diptera</taxon>
        <taxon>Nematocera</taxon>
        <taxon>Culicoidea</taxon>
        <taxon>Culicidae</taxon>
        <taxon>Anophelinae</taxon>
        <taxon>Anopheles</taxon>
    </lineage>
</organism>
<dbReference type="EMBL" id="ATLV01016357">
    <property type="status" value="NOT_ANNOTATED_CDS"/>
    <property type="molecule type" value="Genomic_DNA"/>
</dbReference>
<evidence type="ECO:0000313" key="4">
    <source>
        <dbReference type="Proteomes" id="UP000030765"/>
    </source>
</evidence>
<feature type="signal peptide" evidence="1">
    <location>
        <begin position="1"/>
        <end position="19"/>
    </location>
</feature>
<accession>A0A084VTJ2</accession>
<protein>
    <submittedName>
        <fullName evidence="2 3">Uncharacterized protein</fullName>
    </submittedName>
</protein>
<reference evidence="3" key="2">
    <citation type="submission" date="2020-05" db="UniProtKB">
        <authorList>
            <consortium name="EnsemblMetazoa"/>
        </authorList>
    </citation>
    <scope>IDENTIFICATION</scope>
</reference>
<proteinExistence type="predicted"/>
<dbReference type="Proteomes" id="UP000030765">
    <property type="component" value="Unassembled WGS sequence"/>
</dbReference>
<dbReference type="AlphaFoldDB" id="A0A084VTJ2"/>
<dbReference type="EMBL" id="KE525079">
    <property type="protein sequence ID" value="KFB41286.1"/>
    <property type="molecule type" value="Genomic_DNA"/>
</dbReference>
<gene>
    <name evidence="2" type="ORF">ZHAS_00008879</name>
</gene>